<dbReference type="AlphaFoldDB" id="A0A517P3Q0"/>
<dbReference type="EMBL" id="CP036265">
    <property type="protein sequence ID" value="QDT13998.1"/>
    <property type="molecule type" value="Genomic_DNA"/>
</dbReference>
<organism evidence="1 2">
    <name type="scientific">Alienimonas californiensis</name>
    <dbReference type="NCBI Taxonomy" id="2527989"/>
    <lineage>
        <taxon>Bacteria</taxon>
        <taxon>Pseudomonadati</taxon>
        <taxon>Planctomycetota</taxon>
        <taxon>Planctomycetia</taxon>
        <taxon>Planctomycetales</taxon>
        <taxon>Planctomycetaceae</taxon>
        <taxon>Alienimonas</taxon>
    </lineage>
</organism>
<evidence type="ECO:0000313" key="2">
    <source>
        <dbReference type="Proteomes" id="UP000318741"/>
    </source>
</evidence>
<keyword evidence="2" id="KW-1185">Reference proteome</keyword>
<sequence length="207" mass="22808">MKIPLEKMSLAEIAARTAAGQKVAKPFILDDDVAAVERVLKSFDRPAQDRSRVRVTRKHWSSLHVTVQSPKFEGLSRAERGDLVWPLLQTLDDEVYTQLAQVSLVAPGEPHVAHSSEEDRDLGHVYHSTSGPHEVWAACPSAPENRHYAAFTFDSIPTAERLRFVTEEGGERVTFRDLPEAALAAFRSAEEVVAEEAKPTVAAQSAA</sequence>
<reference evidence="1 2" key="1">
    <citation type="submission" date="2019-02" db="EMBL/GenBank/DDBJ databases">
        <title>Deep-cultivation of Planctomycetes and their phenomic and genomic characterization uncovers novel biology.</title>
        <authorList>
            <person name="Wiegand S."/>
            <person name="Jogler M."/>
            <person name="Boedeker C."/>
            <person name="Pinto D."/>
            <person name="Vollmers J."/>
            <person name="Rivas-Marin E."/>
            <person name="Kohn T."/>
            <person name="Peeters S.H."/>
            <person name="Heuer A."/>
            <person name="Rast P."/>
            <person name="Oberbeckmann S."/>
            <person name="Bunk B."/>
            <person name="Jeske O."/>
            <person name="Meyerdierks A."/>
            <person name="Storesund J.E."/>
            <person name="Kallscheuer N."/>
            <person name="Luecker S."/>
            <person name="Lage O.M."/>
            <person name="Pohl T."/>
            <person name="Merkel B.J."/>
            <person name="Hornburger P."/>
            <person name="Mueller R.-W."/>
            <person name="Bruemmer F."/>
            <person name="Labrenz M."/>
            <person name="Spormann A.M."/>
            <person name="Op den Camp H."/>
            <person name="Overmann J."/>
            <person name="Amann R."/>
            <person name="Jetten M.S.M."/>
            <person name="Mascher T."/>
            <person name="Medema M.H."/>
            <person name="Devos D.P."/>
            <person name="Kaster A.-K."/>
            <person name="Ovreas L."/>
            <person name="Rohde M."/>
            <person name="Galperin M.Y."/>
            <person name="Jogler C."/>
        </authorList>
    </citation>
    <scope>NUCLEOTIDE SEQUENCE [LARGE SCALE GENOMIC DNA]</scope>
    <source>
        <strain evidence="1 2">CA12</strain>
    </source>
</reference>
<evidence type="ECO:0000313" key="1">
    <source>
        <dbReference type="EMBL" id="QDT13998.1"/>
    </source>
</evidence>
<protein>
    <submittedName>
        <fullName evidence="1">Uncharacterized protein</fullName>
    </submittedName>
</protein>
<dbReference type="RefSeq" id="WP_145356613.1">
    <property type="nucleotide sequence ID" value="NZ_CP036265.1"/>
</dbReference>
<proteinExistence type="predicted"/>
<dbReference type="KEGG" id="acaf:CA12_00660"/>
<dbReference type="Proteomes" id="UP000318741">
    <property type="component" value="Chromosome"/>
</dbReference>
<name>A0A517P3Q0_9PLAN</name>
<gene>
    <name evidence="1" type="ORF">CA12_00660</name>
</gene>
<accession>A0A517P3Q0</accession>